<keyword evidence="1" id="KW-0732">Signal</keyword>
<evidence type="ECO:0008006" key="4">
    <source>
        <dbReference type="Google" id="ProtNLM"/>
    </source>
</evidence>
<organism evidence="2 3">
    <name type="scientific">Raoultibacter massiliensis</name>
    <dbReference type="NCBI Taxonomy" id="1852371"/>
    <lineage>
        <taxon>Bacteria</taxon>
        <taxon>Bacillati</taxon>
        <taxon>Actinomycetota</taxon>
        <taxon>Coriobacteriia</taxon>
        <taxon>Eggerthellales</taxon>
        <taxon>Eggerthellaceae</taxon>
        <taxon>Raoultibacter</taxon>
    </lineage>
</organism>
<feature type="signal peptide" evidence="1">
    <location>
        <begin position="1"/>
        <end position="25"/>
    </location>
</feature>
<name>A0ABV1JC00_9ACTN</name>
<sequence>MNRKRIVAFIVGVLSAVFIAFPAYADDGTDGKVLVDDAVAVDMGERFFSTVVPDQQVTAADPIKLYNKDGQASGYVVHAYCDGTPYGYVVYDFDSDSGIAEFAYGEEATSPYMTSTELAPATRSGGEKKFYKLDMVTYALIDDETELGFTNFGEIVDAEAEGVTVNSASTRSSKPTSWNQCFVDATVVYKDYNVGQANAVSGYQTYSEPLVESTTGTYACVVSAMLTVSSHFVSTGGTSGLKSDYAELWNLSSTTVYKVENGISYGSTNMKNAGPAIVAYAKARGKNLNYANHFLFPGMNVYRDSIDDGNMSIFGAGLAADSDIGHAMAVTGYMTLNAKDGSGSLNCLSVCDGWNGNTRILNYDSSYYRDMTAIAIW</sequence>
<comment type="caution">
    <text evidence="2">The sequence shown here is derived from an EMBL/GenBank/DDBJ whole genome shotgun (WGS) entry which is preliminary data.</text>
</comment>
<evidence type="ECO:0000256" key="1">
    <source>
        <dbReference type="SAM" id="SignalP"/>
    </source>
</evidence>
<feature type="chain" id="PRO_5046514054" description="Peptidase C39-like domain-containing protein" evidence="1">
    <location>
        <begin position="26"/>
        <end position="377"/>
    </location>
</feature>
<dbReference type="Proteomes" id="UP001487305">
    <property type="component" value="Unassembled WGS sequence"/>
</dbReference>
<gene>
    <name evidence="2" type="ORF">AAA083_02545</name>
</gene>
<evidence type="ECO:0000313" key="2">
    <source>
        <dbReference type="EMBL" id="MEQ3361851.1"/>
    </source>
</evidence>
<dbReference type="RefSeq" id="WP_102375243.1">
    <property type="nucleotide sequence ID" value="NZ_JBBNOP010000001.1"/>
</dbReference>
<protein>
    <recommendedName>
        <fullName evidence="4">Peptidase C39-like domain-containing protein</fullName>
    </recommendedName>
</protein>
<evidence type="ECO:0000313" key="3">
    <source>
        <dbReference type="Proteomes" id="UP001487305"/>
    </source>
</evidence>
<reference evidence="2 3" key="1">
    <citation type="submission" date="2024-04" db="EMBL/GenBank/DDBJ databases">
        <title>Human intestinal bacterial collection.</title>
        <authorList>
            <person name="Pauvert C."/>
            <person name="Hitch T.C.A."/>
            <person name="Clavel T."/>
        </authorList>
    </citation>
    <scope>NUCLEOTIDE SEQUENCE [LARGE SCALE GENOMIC DNA]</scope>
    <source>
        <strain evidence="2 3">CLA-KB-H42</strain>
    </source>
</reference>
<dbReference type="EMBL" id="JBBNOP010000001">
    <property type="protein sequence ID" value="MEQ3361851.1"/>
    <property type="molecule type" value="Genomic_DNA"/>
</dbReference>
<accession>A0ABV1JC00</accession>
<keyword evidence="3" id="KW-1185">Reference proteome</keyword>
<proteinExistence type="predicted"/>